<sequence>MSTATTTTTTQAAQGLLPLKASLGSPLPNPPSPSMEATLQSLYNRAAHAFLYRDTLLTTTLIASAFAMFQPPITPAPDAFDVHRRKWDILRITLESTVYASPPDRPPYRRHYASCCSCRLSRLLPHHTRGHLPFSHPLRCRGPLRPHFFPYQVLITHIGSSLKANCPAAAREIIEDWLSNRGQYDFIPSTGEAYEKVLELYCLHVLPRLEEWDYAKEFLTYEVELPSNKRTEFQSSLDKARSEKSNHAPGSRSSSFAFTYAICFFLQFSISTISNRTAIPLIKPSKLGQRYRSGSTSSDVTVTKSPSRPNPRDARSTPRASSHTSAVRRSQNSVVATAGHSLSTLALIKESLRTYLTKNRLTTLMILFLLLPMVSYIIRFRRARAAPATASTAAQVKRRLFDARGGSVLHKLWSEVGRVIWDTVRMGGGGHSINTIYRVKRGVATRHPRKYVLDEHELERVTALARIELEDARQELERAHKAAQKMGKGAEGDEADDPGDTADEWIDEEDDAMVVDGDKVEKKPSVASGAKTDDLAEYHLDAYDDDVDEQGTGPFTDIKGLTFYRDNTDDPYITLKEDDDDERQDVEILPTDNLLVTAKTEDEISQLEIYIYDEAQENVYVHHDVMLPNFPLCLEWLDFPPVSASSATADGAARWGNYVAVGTLDPEIEIWSLDVIESMYPDMVLGRPDKTAAHVPVPAGTGKKKRKKTKARPTSDTHHVDAVLGLSWNRTHRQMLASASADRTVKLWDLSRAPTADADGSGESAAAIRSFNVHKDKVQAVQWNDKEPTVLLSGSYDRTVRVFDSRAPDTGVGAVLGADVEALRWDPWEPHAFYVSLENGLVLNFDARTLPTDLKAASPSRFTISAHDGAASALDVSPLLRGCLVTGGTDKVVKVWNVDQSGGGKPSVSMVVSRDLDIGKVFSAVFSPDDPLTIAAAGSKAKLQIWDVGANPGARKAFASKLSEAGKVLKEKSGAGLVGLVSDDEESEDGGEEDES</sequence>
<dbReference type="Proteomes" id="UP000683000">
    <property type="component" value="Unassembled WGS sequence"/>
</dbReference>
<accession>A0A8I3A8W6</accession>
<keyword evidence="6" id="KW-0812">Transmembrane</keyword>
<evidence type="ECO:0000256" key="1">
    <source>
        <dbReference type="ARBA" id="ARBA00022553"/>
    </source>
</evidence>
<dbReference type="PANTHER" id="PTHR14091:SF0">
    <property type="entry name" value="PERIODIC TRYPTOPHAN PROTEIN 1 HOMOLOG"/>
    <property type="match status" value="1"/>
</dbReference>
<keyword evidence="1" id="KW-0597">Phosphoprotein</keyword>
<evidence type="ECO:0000256" key="2">
    <source>
        <dbReference type="ARBA" id="ARBA00022574"/>
    </source>
</evidence>
<dbReference type="InterPro" id="IPR044285">
    <property type="entry name" value="PWP1"/>
</dbReference>
<protein>
    <recommendedName>
        <fullName evidence="9">WD40 repeat-like protein</fullName>
    </recommendedName>
</protein>
<dbReference type="Pfam" id="PF00400">
    <property type="entry name" value="WD40"/>
    <property type="match status" value="3"/>
</dbReference>
<feature type="repeat" description="WD" evidence="4">
    <location>
        <begin position="864"/>
        <end position="899"/>
    </location>
</feature>
<evidence type="ECO:0000313" key="7">
    <source>
        <dbReference type="EMBL" id="KAG6374358.1"/>
    </source>
</evidence>
<dbReference type="InterPro" id="IPR015943">
    <property type="entry name" value="WD40/YVTN_repeat-like_dom_sf"/>
</dbReference>
<dbReference type="EMBL" id="JAGFBS010000018">
    <property type="protein sequence ID" value="KAG6374358.1"/>
    <property type="molecule type" value="Genomic_DNA"/>
</dbReference>
<gene>
    <name evidence="7" type="ORF">JVT61DRAFT_4391</name>
</gene>
<dbReference type="OrthoDB" id="270624at2759"/>
<reference evidence="7" key="1">
    <citation type="submission" date="2021-03" db="EMBL/GenBank/DDBJ databases">
        <title>Evolutionary innovations through gain and loss of genes in the ectomycorrhizal Boletales.</title>
        <authorList>
            <person name="Wu G."/>
            <person name="Miyauchi S."/>
            <person name="Morin E."/>
            <person name="Yang Z.-L."/>
            <person name="Xu J."/>
            <person name="Martin F.M."/>
        </authorList>
    </citation>
    <scope>NUCLEOTIDE SEQUENCE</scope>
    <source>
        <strain evidence="7">BR01</strain>
    </source>
</reference>
<feature type="compositionally biased region" description="Acidic residues" evidence="5">
    <location>
        <begin position="492"/>
        <end position="504"/>
    </location>
</feature>
<feature type="compositionally biased region" description="Basic residues" evidence="5">
    <location>
        <begin position="702"/>
        <end position="711"/>
    </location>
</feature>
<feature type="compositionally biased region" description="Polar residues" evidence="5">
    <location>
        <begin position="318"/>
        <end position="333"/>
    </location>
</feature>
<keyword evidence="2 4" id="KW-0853">WD repeat</keyword>
<dbReference type="PRINTS" id="PR00320">
    <property type="entry name" value="GPROTEINBRPT"/>
</dbReference>
<dbReference type="Gene3D" id="2.130.10.10">
    <property type="entry name" value="YVTN repeat-like/Quinoprotein amine dehydrogenase"/>
    <property type="match status" value="1"/>
</dbReference>
<feature type="repeat" description="WD" evidence="4">
    <location>
        <begin position="716"/>
        <end position="758"/>
    </location>
</feature>
<dbReference type="InterPro" id="IPR020472">
    <property type="entry name" value="WD40_PAC1"/>
</dbReference>
<evidence type="ECO:0000256" key="4">
    <source>
        <dbReference type="PROSITE-ProRule" id="PRU00221"/>
    </source>
</evidence>
<evidence type="ECO:0000256" key="3">
    <source>
        <dbReference type="ARBA" id="ARBA00022737"/>
    </source>
</evidence>
<evidence type="ECO:0000256" key="6">
    <source>
        <dbReference type="SAM" id="Phobius"/>
    </source>
</evidence>
<keyword evidence="8" id="KW-1185">Reference proteome</keyword>
<feature type="transmembrane region" description="Helical" evidence="6">
    <location>
        <begin position="361"/>
        <end position="378"/>
    </location>
</feature>
<evidence type="ECO:0008006" key="9">
    <source>
        <dbReference type="Google" id="ProtNLM"/>
    </source>
</evidence>
<feature type="compositionally biased region" description="Polar residues" evidence="5">
    <location>
        <begin position="292"/>
        <end position="307"/>
    </location>
</feature>
<keyword evidence="3" id="KW-0677">Repeat</keyword>
<dbReference type="SMART" id="SM00320">
    <property type="entry name" value="WD40"/>
    <property type="match status" value="4"/>
</dbReference>
<name>A0A8I3A8W6_9AGAM</name>
<evidence type="ECO:0000256" key="5">
    <source>
        <dbReference type="SAM" id="MobiDB-lite"/>
    </source>
</evidence>
<dbReference type="PROSITE" id="PS00678">
    <property type="entry name" value="WD_REPEATS_1"/>
    <property type="match status" value="2"/>
</dbReference>
<keyword evidence="6" id="KW-0472">Membrane</keyword>
<dbReference type="AlphaFoldDB" id="A0A8I3A8W6"/>
<dbReference type="InterPro" id="IPR001680">
    <property type="entry name" value="WD40_rpt"/>
</dbReference>
<comment type="caution">
    <text evidence="7">The sequence shown here is derived from an EMBL/GenBank/DDBJ whole genome shotgun (WGS) entry which is preliminary data.</text>
</comment>
<dbReference type="PROSITE" id="PS50082">
    <property type="entry name" value="WD_REPEATS_2"/>
    <property type="match status" value="3"/>
</dbReference>
<dbReference type="GO" id="GO:0005634">
    <property type="term" value="C:nucleus"/>
    <property type="evidence" value="ECO:0007669"/>
    <property type="project" value="TreeGrafter"/>
</dbReference>
<feature type="region of interest" description="Disordered" evidence="5">
    <location>
        <begin position="691"/>
        <end position="716"/>
    </location>
</feature>
<organism evidence="7 8">
    <name type="scientific">Boletus reticuloceps</name>
    <dbReference type="NCBI Taxonomy" id="495285"/>
    <lineage>
        <taxon>Eukaryota</taxon>
        <taxon>Fungi</taxon>
        <taxon>Dikarya</taxon>
        <taxon>Basidiomycota</taxon>
        <taxon>Agaricomycotina</taxon>
        <taxon>Agaricomycetes</taxon>
        <taxon>Agaricomycetidae</taxon>
        <taxon>Boletales</taxon>
        <taxon>Boletineae</taxon>
        <taxon>Boletaceae</taxon>
        <taxon>Boletoideae</taxon>
        <taxon>Boletus</taxon>
    </lineage>
</organism>
<dbReference type="PANTHER" id="PTHR14091">
    <property type="entry name" value="PERIODIC TRYPTOPHAN PROTEIN 1"/>
    <property type="match status" value="1"/>
</dbReference>
<dbReference type="PROSITE" id="PS50294">
    <property type="entry name" value="WD_REPEATS_REGION"/>
    <property type="match status" value="3"/>
</dbReference>
<keyword evidence="6" id="KW-1133">Transmembrane helix</keyword>
<dbReference type="InterPro" id="IPR019775">
    <property type="entry name" value="WD40_repeat_CS"/>
</dbReference>
<dbReference type="SUPFAM" id="SSF50978">
    <property type="entry name" value="WD40 repeat-like"/>
    <property type="match status" value="1"/>
</dbReference>
<dbReference type="InterPro" id="IPR036322">
    <property type="entry name" value="WD40_repeat_dom_sf"/>
</dbReference>
<feature type="region of interest" description="Disordered" evidence="5">
    <location>
        <begin position="481"/>
        <end position="504"/>
    </location>
</feature>
<feature type="region of interest" description="Disordered" evidence="5">
    <location>
        <begin position="288"/>
        <end position="333"/>
    </location>
</feature>
<dbReference type="GO" id="GO:0006364">
    <property type="term" value="P:rRNA processing"/>
    <property type="evidence" value="ECO:0007669"/>
    <property type="project" value="InterPro"/>
</dbReference>
<proteinExistence type="predicted"/>
<feature type="repeat" description="WD" evidence="4">
    <location>
        <begin position="771"/>
        <end position="804"/>
    </location>
</feature>
<evidence type="ECO:0000313" key="8">
    <source>
        <dbReference type="Proteomes" id="UP000683000"/>
    </source>
</evidence>